<evidence type="ECO:0000313" key="1">
    <source>
        <dbReference type="EMBL" id="WMV58641.1"/>
    </source>
</evidence>
<evidence type="ECO:0000313" key="2">
    <source>
        <dbReference type="Proteomes" id="UP001234989"/>
    </source>
</evidence>
<name>A0AAF0V8E1_SOLVR</name>
<sequence>MESCRRARVPLVAKMDVEVTPTSSTNIQRIEAEYTRDEAEQRRAAPVDTSLTVDVDMLEADATPLTQVGESSGTPSSSSLSTFATSTISAAASCAPLTQTMLYKMDHLAQFVDVCVSQVEAHIPGLIEQAIVATPAPIQAELQQH</sequence>
<dbReference type="EMBL" id="CP133623">
    <property type="protein sequence ID" value="WMV58641.1"/>
    <property type="molecule type" value="Genomic_DNA"/>
</dbReference>
<evidence type="ECO:0008006" key="3">
    <source>
        <dbReference type="Google" id="ProtNLM"/>
    </source>
</evidence>
<protein>
    <recommendedName>
        <fullName evidence="3">Polyprotein protein</fullName>
    </recommendedName>
</protein>
<proteinExistence type="predicted"/>
<accession>A0AAF0V8E1</accession>
<keyword evidence="2" id="KW-1185">Reference proteome</keyword>
<gene>
    <name evidence="1" type="ORF">MTR67_052026</name>
</gene>
<reference evidence="1" key="1">
    <citation type="submission" date="2023-08" db="EMBL/GenBank/DDBJ databases">
        <title>A de novo genome assembly of Solanum verrucosum Schlechtendal, a Mexican diploid species geographically isolated from the other diploid A-genome species in potato relatives.</title>
        <authorList>
            <person name="Hosaka K."/>
        </authorList>
    </citation>
    <scope>NUCLEOTIDE SEQUENCE</scope>
    <source>
        <tissue evidence="1">Young leaves</tissue>
    </source>
</reference>
<organism evidence="1 2">
    <name type="scientific">Solanum verrucosum</name>
    <dbReference type="NCBI Taxonomy" id="315347"/>
    <lineage>
        <taxon>Eukaryota</taxon>
        <taxon>Viridiplantae</taxon>
        <taxon>Streptophyta</taxon>
        <taxon>Embryophyta</taxon>
        <taxon>Tracheophyta</taxon>
        <taxon>Spermatophyta</taxon>
        <taxon>Magnoliopsida</taxon>
        <taxon>eudicotyledons</taxon>
        <taxon>Gunneridae</taxon>
        <taxon>Pentapetalae</taxon>
        <taxon>asterids</taxon>
        <taxon>lamiids</taxon>
        <taxon>Solanales</taxon>
        <taxon>Solanaceae</taxon>
        <taxon>Solanoideae</taxon>
        <taxon>Solaneae</taxon>
        <taxon>Solanum</taxon>
    </lineage>
</organism>
<dbReference type="AlphaFoldDB" id="A0AAF0V8E1"/>
<dbReference type="Proteomes" id="UP001234989">
    <property type="component" value="Chromosome 12"/>
</dbReference>